<dbReference type="GO" id="GO:0009401">
    <property type="term" value="P:phosphoenolpyruvate-dependent sugar phosphotransferase system"/>
    <property type="evidence" value="ECO:0007669"/>
    <property type="project" value="InterPro"/>
</dbReference>
<organism evidence="3 4">
    <name type="scientific">[Clostridium] citroniae WAL-19142</name>
    <dbReference type="NCBI Taxonomy" id="742734"/>
    <lineage>
        <taxon>Bacteria</taxon>
        <taxon>Bacillati</taxon>
        <taxon>Bacillota</taxon>
        <taxon>Clostridia</taxon>
        <taxon>Lachnospirales</taxon>
        <taxon>Lachnospiraceae</taxon>
        <taxon>Enterocloster</taxon>
    </lineage>
</organism>
<dbReference type="OrthoDB" id="9799827at2"/>
<dbReference type="PANTHER" id="PTHR33799">
    <property type="entry name" value="PTS PERMEASE-RELATED-RELATED"/>
    <property type="match status" value="1"/>
</dbReference>
<dbReference type="PANTHER" id="PTHR33799:SF1">
    <property type="entry name" value="PTS SYSTEM MANNOSE-SPECIFIC EIIAB COMPONENT-RELATED"/>
    <property type="match status" value="1"/>
</dbReference>
<dbReference type="Proteomes" id="UP000037392">
    <property type="component" value="Unassembled WGS sequence"/>
</dbReference>
<evidence type="ECO:0000313" key="4">
    <source>
        <dbReference type="Proteomes" id="UP000037392"/>
    </source>
</evidence>
<dbReference type="PATRIC" id="fig|742734.4.peg.698"/>
<proteinExistence type="predicted"/>
<gene>
    <name evidence="3" type="ORF">HMPREF9470_00654</name>
</gene>
<feature type="domain" description="PTS EIIA type-4" evidence="2">
    <location>
        <begin position="1"/>
        <end position="124"/>
    </location>
</feature>
<dbReference type="GeneID" id="93165491"/>
<sequence>MFKIILFMHGNLASEFIRASSLVFGEQKDMEAYGLELGCDVDGLRERIRTSIVDSADRGQEVLVLTDLMNGTPFNSIMQLEEECSFRHFTGVNFPLLLEVLNRRMSQDLASAIVGLDEVARRSIYDCDAFLSQIAL</sequence>
<keyword evidence="1" id="KW-0808">Transferase</keyword>
<dbReference type="GO" id="GO:0016740">
    <property type="term" value="F:transferase activity"/>
    <property type="evidence" value="ECO:0007669"/>
    <property type="project" value="UniProtKB-KW"/>
</dbReference>
<evidence type="ECO:0000313" key="3">
    <source>
        <dbReference type="EMBL" id="KMW08757.1"/>
    </source>
</evidence>
<dbReference type="InterPro" id="IPR051471">
    <property type="entry name" value="Bacterial_PTS_sugar_comp"/>
</dbReference>
<dbReference type="Pfam" id="PF03610">
    <property type="entry name" value="EIIA-man"/>
    <property type="match status" value="1"/>
</dbReference>
<name>A0A0J9B8L9_9FIRM</name>
<dbReference type="RefSeq" id="WP_048929156.1">
    <property type="nucleotide sequence ID" value="NZ_KQ235875.1"/>
</dbReference>
<dbReference type="GO" id="GO:0016020">
    <property type="term" value="C:membrane"/>
    <property type="evidence" value="ECO:0007669"/>
    <property type="project" value="InterPro"/>
</dbReference>
<evidence type="ECO:0000256" key="1">
    <source>
        <dbReference type="ARBA" id="ARBA00022679"/>
    </source>
</evidence>
<evidence type="ECO:0000259" key="2">
    <source>
        <dbReference type="PROSITE" id="PS51096"/>
    </source>
</evidence>
<dbReference type="SUPFAM" id="SSF53062">
    <property type="entry name" value="PTS system fructose IIA component-like"/>
    <property type="match status" value="1"/>
</dbReference>
<dbReference type="InterPro" id="IPR004701">
    <property type="entry name" value="PTS_EIIA_man-typ"/>
</dbReference>
<dbReference type="EMBL" id="ADLK01000078">
    <property type="protein sequence ID" value="KMW08757.1"/>
    <property type="molecule type" value="Genomic_DNA"/>
</dbReference>
<dbReference type="Gene3D" id="3.40.50.510">
    <property type="entry name" value="Phosphotransferase system, mannose-type IIA component"/>
    <property type="match status" value="1"/>
</dbReference>
<comment type="caution">
    <text evidence="3">The sequence shown here is derived from an EMBL/GenBank/DDBJ whole genome shotgun (WGS) entry which is preliminary data.</text>
</comment>
<dbReference type="AlphaFoldDB" id="A0A0J9B8L9"/>
<reference evidence="3 4" key="1">
    <citation type="submission" date="2011-04" db="EMBL/GenBank/DDBJ databases">
        <title>The Genome Sequence of Clostridium citroniae WAL-19142.</title>
        <authorList>
            <consortium name="The Broad Institute Genome Sequencing Platform"/>
            <person name="Earl A."/>
            <person name="Ward D."/>
            <person name="Feldgarden M."/>
            <person name="Gevers D."/>
            <person name="Warren Y.A."/>
            <person name="Tyrrell K.L."/>
            <person name="Citron D.M."/>
            <person name="Goldstein E.J."/>
            <person name="Daigneault M."/>
            <person name="Allen-Vercoe E."/>
            <person name="Young S.K."/>
            <person name="Zeng Q."/>
            <person name="Gargeya S."/>
            <person name="Fitzgerald M."/>
            <person name="Haas B."/>
            <person name="Abouelleil A."/>
            <person name="Alvarado L."/>
            <person name="Arachchi H.M."/>
            <person name="Berlin A."/>
            <person name="Brown A."/>
            <person name="Chapman S.B."/>
            <person name="Chen Z."/>
            <person name="Dunbar C."/>
            <person name="Freedman E."/>
            <person name="Gearin G."/>
            <person name="Gellesch M."/>
            <person name="Goldberg J."/>
            <person name="Griggs A."/>
            <person name="Gujja S."/>
            <person name="Heilman E.R."/>
            <person name="Heiman D."/>
            <person name="Howarth C."/>
            <person name="Larson L."/>
            <person name="Lui A."/>
            <person name="MacDonald P.J."/>
            <person name="Mehta T."/>
            <person name="Montmayeur A."/>
            <person name="Murphy C."/>
            <person name="Neiman D."/>
            <person name="Pearson M."/>
            <person name="Priest M."/>
            <person name="Roberts A."/>
            <person name="Saif S."/>
            <person name="Shea T."/>
            <person name="Shenoy N."/>
            <person name="Sisk P."/>
            <person name="Stolte C."/>
            <person name="Sykes S."/>
            <person name="White J."/>
            <person name="Yandava C."/>
            <person name="Wortman J."/>
            <person name="Nusbaum C."/>
            <person name="Birren B."/>
        </authorList>
    </citation>
    <scope>NUCLEOTIDE SEQUENCE [LARGE SCALE GENOMIC DNA]</scope>
    <source>
        <strain evidence="3 4">WAL-19142</strain>
    </source>
</reference>
<protein>
    <recommendedName>
        <fullName evidence="2">PTS EIIA type-4 domain-containing protein</fullName>
    </recommendedName>
</protein>
<accession>A0A0J9B8L9</accession>
<dbReference type="PROSITE" id="PS51096">
    <property type="entry name" value="PTS_EIIA_TYPE_4"/>
    <property type="match status" value="1"/>
</dbReference>
<dbReference type="InterPro" id="IPR036662">
    <property type="entry name" value="PTS_EIIA_man-typ_sf"/>
</dbReference>